<evidence type="ECO:0000313" key="8">
    <source>
        <dbReference type="Proteomes" id="UP001054945"/>
    </source>
</evidence>
<proteinExistence type="inferred from homology"/>
<dbReference type="PANTHER" id="PTHR10015:SF465">
    <property type="entry name" value="HSF-TYPE DNA-BINDING DOMAIN-CONTAINING PROTEIN"/>
    <property type="match status" value="1"/>
</dbReference>
<comment type="similarity">
    <text evidence="2 5">Belongs to the HSF family.</text>
</comment>
<sequence>MSDWEQKKFPLFNMKFPEKLWFIVNDCETGAIGWGPSGETIHLEYEKFQEEYLDKNMGVFKTNNIASFVRQLNLYGFRKCNRYNEDKHEFKHPLFMKDRKDLIEYVRRKPGSLIKYLNPTIRTPRGSKMKNCTEVSQCKKKTLQFHALPIIEFYARSLYKGCKPEVLCNFPNHISGNTQKGWKQFKTRYSKIFIERTPLRCHQDSNMLNPMRHLWWNNIPAQPYPSNFYCDGSIVEQAWLPVNGSFCNSPTTIKQEPDELENDENCYFKDTNANENRQVTPKGSGNMFFLVVPGYPSPHSHNIYGSPGYYSGMLPMPGMAMGLNPENENSGMYSREMSFYESGNVSVCE</sequence>
<keyword evidence="3" id="KW-0238">DNA-binding</keyword>
<evidence type="ECO:0000256" key="4">
    <source>
        <dbReference type="ARBA" id="ARBA00023242"/>
    </source>
</evidence>
<dbReference type="EMBL" id="BPLR01013232">
    <property type="protein sequence ID" value="GIY59706.1"/>
    <property type="molecule type" value="Genomic_DNA"/>
</dbReference>
<comment type="caution">
    <text evidence="7">The sequence shown here is derived from an EMBL/GenBank/DDBJ whole genome shotgun (WGS) entry which is preliminary data.</text>
</comment>
<dbReference type="InterPro" id="IPR036390">
    <property type="entry name" value="WH_DNA-bd_sf"/>
</dbReference>
<evidence type="ECO:0000256" key="2">
    <source>
        <dbReference type="ARBA" id="ARBA00006403"/>
    </source>
</evidence>
<accession>A0AAV4UPC9</accession>
<evidence type="ECO:0000256" key="1">
    <source>
        <dbReference type="ARBA" id="ARBA00004123"/>
    </source>
</evidence>
<dbReference type="GO" id="GO:0005634">
    <property type="term" value="C:nucleus"/>
    <property type="evidence" value="ECO:0007669"/>
    <property type="project" value="UniProtKB-SubCell"/>
</dbReference>
<dbReference type="AlphaFoldDB" id="A0AAV4UPC9"/>
<evidence type="ECO:0000313" key="7">
    <source>
        <dbReference type="EMBL" id="GIY59706.1"/>
    </source>
</evidence>
<dbReference type="SUPFAM" id="SSF46785">
    <property type="entry name" value="Winged helix' DNA-binding domain"/>
    <property type="match status" value="1"/>
</dbReference>
<dbReference type="Proteomes" id="UP001054945">
    <property type="component" value="Unassembled WGS sequence"/>
</dbReference>
<organism evidence="7 8">
    <name type="scientific">Caerostris extrusa</name>
    <name type="common">Bark spider</name>
    <name type="synonym">Caerostris bankana</name>
    <dbReference type="NCBI Taxonomy" id="172846"/>
    <lineage>
        <taxon>Eukaryota</taxon>
        <taxon>Metazoa</taxon>
        <taxon>Ecdysozoa</taxon>
        <taxon>Arthropoda</taxon>
        <taxon>Chelicerata</taxon>
        <taxon>Arachnida</taxon>
        <taxon>Araneae</taxon>
        <taxon>Araneomorphae</taxon>
        <taxon>Entelegynae</taxon>
        <taxon>Araneoidea</taxon>
        <taxon>Araneidae</taxon>
        <taxon>Caerostris</taxon>
    </lineage>
</organism>
<evidence type="ECO:0000259" key="6">
    <source>
        <dbReference type="SMART" id="SM00415"/>
    </source>
</evidence>
<keyword evidence="8" id="KW-1185">Reference proteome</keyword>
<comment type="subcellular location">
    <subcellularLocation>
        <location evidence="1">Nucleus</location>
    </subcellularLocation>
</comment>
<dbReference type="PANTHER" id="PTHR10015">
    <property type="entry name" value="HEAT SHOCK TRANSCRIPTION FACTOR"/>
    <property type="match status" value="1"/>
</dbReference>
<dbReference type="SMART" id="SM00415">
    <property type="entry name" value="HSF"/>
    <property type="match status" value="1"/>
</dbReference>
<dbReference type="GO" id="GO:0003700">
    <property type="term" value="F:DNA-binding transcription factor activity"/>
    <property type="evidence" value="ECO:0007669"/>
    <property type="project" value="InterPro"/>
</dbReference>
<dbReference type="Pfam" id="PF00447">
    <property type="entry name" value="HSF_DNA-bind"/>
    <property type="match status" value="1"/>
</dbReference>
<feature type="domain" description="HSF-type DNA-binding" evidence="6">
    <location>
        <begin position="12"/>
        <end position="109"/>
    </location>
</feature>
<protein>
    <submittedName>
        <fullName evidence="7">HSF_DOMAIN domain-containing protein</fullName>
    </submittedName>
</protein>
<evidence type="ECO:0000256" key="3">
    <source>
        <dbReference type="ARBA" id="ARBA00023125"/>
    </source>
</evidence>
<reference evidence="7 8" key="1">
    <citation type="submission" date="2021-06" db="EMBL/GenBank/DDBJ databases">
        <title>Caerostris extrusa draft genome.</title>
        <authorList>
            <person name="Kono N."/>
            <person name="Arakawa K."/>
        </authorList>
    </citation>
    <scope>NUCLEOTIDE SEQUENCE [LARGE SCALE GENOMIC DNA]</scope>
</reference>
<evidence type="ECO:0000256" key="5">
    <source>
        <dbReference type="RuleBase" id="RU004020"/>
    </source>
</evidence>
<gene>
    <name evidence="7" type="primary">AVEN_172500_1</name>
    <name evidence="7" type="ORF">CEXT_210521</name>
</gene>
<dbReference type="GO" id="GO:0043565">
    <property type="term" value="F:sequence-specific DNA binding"/>
    <property type="evidence" value="ECO:0007669"/>
    <property type="project" value="InterPro"/>
</dbReference>
<keyword evidence="4" id="KW-0539">Nucleus</keyword>
<dbReference type="Gene3D" id="1.10.10.10">
    <property type="entry name" value="Winged helix-like DNA-binding domain superfamily/Winged helix DNA-binding domain"/>
    <property type="match status" value="1"/>
</dbReference>
<dbReference type="InterPro" id="IPR036388">
    <property type="entry name" value="WH-like_DNA-bd_sf"/>
</dbReference>
<dbReference type="InterPro" id="IPR000232">
    <property type="entry name" value="HSF_DNA-bd"/>
</dbReference>
<name>A0AAV4UPC9_CAEEX</name>